<accession>A0AA90W1V3</accession>
<protein>
    <submittedName>
        <fullName evidence="1">Uncharacterized protein</fullName>
    </submittedName>
</protein>
<proteinExistence type="predicted"/>
<dbReference type="Proteomes" id="UP000480556">
    <property type="component" value="Unassembled WGS sequence"/>
</dbReference>
<name>A0AA90W1V3_9GAMM</name>
<reference evidence="1 2" key="1">
    <citation type="submission" date="2019-10" db="EMBL/GenBank/DDBJ databases">
        <authorList>
            <person name="Dong K."/>
        </authorList>
    </citation>
    <scope>NUCLEOTIDE SEQUENCE [LARGE SCALE GENOMIC DNA]</scope>
    <source>
        <strain evidence="2">dk771</strain>
    </source>
</reference>
<evidence type="ECO:0000313" key="2">
    <source>
        <dbReference type="Proteomes" id="UP000480556"/>
    </source>
</evidence>
<evidence type="ECO:0000313" key="1">
    <source>
        <dbReference type="EMBL" id="MQW91118.1"/>
    </source>
</evidence>
<sequence>MKYKEAIIKRNDETGVLNMLQLLKKLFCLHIYEYEQMEEIGAHRECRKCGINKE</sequence>
<dbReference type="EMBL" id="WITK01000002">
    <property type="protein sequence ID" value="MQW91118.1"/>
    <property type="molecule type" value="Genomic_DNA"/>
</dbReference>
<dbReference type="AlphaFoldDB" id="A0AA90W1V3"/>
<gene>
    <name evidence="1" type="ORF">GHJ48_01675</name>
</gene>
<comment type="caution">
    <text evidence="1">The sequence shown here is derived from an EMBL/GenBank/DDBJ whole genome shotgun (WGS) entry which is preliminary data.</text>
</comment>
<organism evidence="1 2">
    <name type="scientific">Acinetobacter wanghuae</name>
    <dbReference type="NCBI Taxonomy" id="2662362"/>
    <lineage>
        <taxon>Bacteria</taxon>
        <taxon>Pseudomonadati</taxon>
        <taxon>Pseudomonadota</taxon>
        <taxon>Gammaproteobacteria</taxon>
        <taxon>Moraxellales</taxon>
        <taxon>Moraxellaceae</taxon>
        <taxon>Acinetobacter</taxon>
    </lineage>
</organism>